<keyword evidence="1" id="KW-0812">Transmembrane</keyword>
<feature type="transmembrane region" description="Helical" evidence="1">
    <location>
        <begin position="7"/>
        <end position="28"/>
    </location>
</feature>
<proteinExistence type="predicted"/>
<feature type="transmembrane region" description="Helical" evidence="1">
    <location>
        <begin position="265"/>
        <end position="287"/>
    </location>
</feature>
<accession>A0A5J9TMV3</accession>
<dbReference type="Gramene" id="TVU12640">
    <property type="protein sequence ID" value="TVU12640"/>
    <property type="gene ID" value="EJB05_46291"/>
</dbReference>
<feature type="transmembrane region" description="Helical" evidence="1">
    <location>
        <begin position="174"/>
        <end position="192"/>
    </location>
</feature>
<protein>
    <submittedName>
        <fullName evidence="2">Uncharacterized protein</fullName>
    </submittedName>
</protein>
<keyword evidence="1" id="KW-1133">Transmembrane helix</keyword>
<gene>
    <name evidence="2" type="ORF">EJB05_46291</name>
</gene>
<dbReference type="Pfam" id="PF20100">
    <property type="entry name" value="DUF6490"/>
    <property type="match status" value="2"/>
</dbReference>
<dbReference type="PANTHER" id="PTHR46610">
    <property type="entry name" value="OS05G0181300 PROTEIN"/>
    <property type="match status" value="1"/>
</dbReference>
<feature type="transmembrane region" description="Helical" evidence="1">
    <location>
        <begin position="204"/>
        <end position="222"/>
    </location>
</feature>
<feature type="transmembrane region" description="Helical" evidence="1">
    <location>
        <begin position="34"/>
        <end position="54"/>
    </location>
</feature>
<dbReference type="AlphaFoldDB" id="A0A5J9TMV3"/>
<evidence type="ECO:0000256" key="1">
    <source>
        <dbReference type="SAM" id="Phobius"/>
    </source>
</evidence>
<dbReference type="InterPro" id="IPR045501">
    <property type="entry name" value="DUF6490"/>
</dbReference>
<organism evidence="2 3">
    <name type="scientific">Eragrostis curvula</name>
    <name type="common">weeping love grass</name>
    <dbReference type="NCBI Taxonomy" id="38414"/>
    <lineage>
        <taxon>Eukaryota</taxon>
        <taxon>Viridiplantae</taxon>
        <taxon>Streptophyta</taxon>
        <taxon>Embryophyta</taxon>
        <taxon>Tracheophyta</taxon>
        <taxon>Spermatophyta</taxon>
        <taxon>Magnoliopsida</taxon>
        <taxon>Liliopsida</taxon>
        <taxon>Poales</taxon>
        <taxon>Poaceae</taxon>
        <taxon>PACMAD clade</taxon>
        <taxon>Chloridoideae</taxon>
        <taxon>Eragrostideae</taxon>
        <taxon>Eragrostidinae</taxon>
        <taxon>Eragrostis</taxon>
    </lineage>
</organism>
<feature type="transmembrane region" description="Helical" evidence="1">
    <location>
        <begin position="243"/>
        <end position="259"/>
    </location>
</feature>
<dbReference type="EMBL" id="RWGY01000039">
    <property type="protein sequence ID" value="TVU12640.1"/>
    <property type="molecule type" value="Genomic_DNA"/>
</dbReference>
<sequence length="290" mass="31462">MERGDAHGAWLVRAGLFTVTLSSVVAVYRAAGDVASVAFVVVSYAALLLLFACLRAYERAPPGEADGRRTRIRRALIKLAGYIDQVEKVWEIVCIPSTGSTVRGDCTNFCRFKKKAALAPSDSIMMAQARKEKKLWRRESRALDFHFVTSVFGGLFRGWLDRSKEMEGGGADAVLLRAGLLFVTATSAVAAYRSAAAGDVGSTAFVAASYATLLLLFGRLRVYELLPPGAAREEVRGRLKRDVWVLCTLLTGLFAWKVAAAMPAWPVAVAVWAMAVLTTLGGFVALFHRP</sequence>
<evidence type="ECO:0000313" key="3">
    <source>
        <dbReference type="Proteomes" id="UP000324897"/>
    </source>
</evidence>
<dbReference type="OrthoDB" id="694639at2759"/>
<comment type="caution">
    <text evidence="2">The sequence shown here is derived from an EMBL/GenBank/DDBJ whole genome shotgun (WGS) entry which is preliminary data.</text>
</comment>
<dbReference type="PANTHER" id="PTHR46610:SF21">
    <property type="match status" value="1"/>
</dbReference>
<evidence type="ECO:0000313" key="2">
    <source>
        <dbReference type="EMBL" id="TVU12640.1"/>
    </source>
</evidence>
<dbReference type="Proteomes" id="UP000324897">
    <property type="component" value="Chromosome 3"/>
</dbReference>
<keyword evidence="1" id="KW-0472">Membrane</keyword>
<feature type="non-terminal residue" evidence="2">
    <location>
        <position position="1"/>
    </location>
</feature>
<reference evidence="2 3" key="1">
    <citation type="journal article" date="2019" name="Sci. Rep.">
        <title>A high-quality genome of Eragrostis curvula grass provides insights into Poaceae evolution and supports new strategies to enhance forage quality.</title>
        <authorList>
            <person name="Carballo J."/>
            <person name="Santos B.A.C.M."/>
            <person name="Zappacosta D."/>
            <person name="Garbus I."/>
            <person name="Selva J.P."/>
            <person name="Gallo C.A."/>
            <person name="Diaz A."/>
            <person name="Albertini E."/>
            <person name="Caccamo M."/>
            <person name="Echenique V."/>
        </authorList>
    </citation>
    <scope>NUCLEOTIDE SEQUENCE [LARGE SCALE GENOMIC DNA]</scope>
    <source>
        <strain evidence="3">cv. Victoria</strain>
        <tissue evidence="2">Leaf</tissue>
    </source>
</reference>
<keyword evidence="3" id="KW-1185">Reference proteome</keyword>
<name>A0A5J9TMV3_9POAL</name>